<accession>A0A1V6PPH7</accession>
<dbReference type="Proteomes" id="UP000191672">
    <property type="component" value="Unassembled WGS sequence"/>
</dbReference>
<feature type="compositionally biased region" description="Basic and acidic residues" evidence="1">
    <location>
        <begin position="70"/>
        <end position="82"/>
    </location>
</feature>
<feature type="region of interest" description="Disordered" evidence="1">
    <location>
        <begin position="184"/>
        <end position="243"/>
    </location>
</feature>
<gene>
    <name evidence="2" type="ORF">PENANT_c070G02273</name>
</gene>
<keyword evidence="3" id="KW-1185">Reference proteome</keyword>
<evidence type="ECO:0000313" key="2">
    <source>
        <dbReference type="EMBL" id="OQD78950.1"/>
    </source>
</evidence>
<protein>
    <submittedName>
        <fullName evidence="2">Uncharacterized protein</fullName>
    </submittedName>
</protein>
<reference evidence="3" key="1">
    <citation type="journal article" date="2017" name="Nat. Microbiol.">
        <title>Global analysis of biosynthetic gene clusters reveals vast potential of secondary metabolite production in Penicillium species.</title>
        <authorList>
            <person name="Nielsen J.C."/>
            <person name="Grijseels S."/>
            <person name="Prigent S."/>
            <person name="Ji B."/>
            <person name="Dainat J."/>
            <person name="Nielsen K.F."/>
            <person name="Frisvad J.C."/>
            <person name="Workman M."/>
            <person name="Nielsen J."/>
        </authorList>
    </citation>
    <scope>NUCLEOTIDE SEQUENCE [LARGE SCALE GENOMIC DNA]</scope>
    <source>
        <strain evidence="3">IBT 31811</strain>
    </source>
</reference>
<dbReference type="AlphaFoldDB" id="A0A1V6PPH7"/>
<feature type="region of interest" description="Disordered" evidence="1">
    <location>
        <begin position="66"/>
        <end position="92"/>
    </location>
</feature>
<evidence type="ECO:0000313" key="3">
    <source>
        <dbReference type="Proteomes" id="UP000191672"/>
    </source>
</evidence>
<evidence type="ECO:0000256" key="1">
    <source>
        <dbReference type="SAM" id="MobiDB-lite"/>
    </source>
</evidence>
<dbReference type="EMBL" id="MDYN01000070">
    <property type="protein sequence ID" value="OQD78950.1"/>
    <property type="molecule type" value="Genomic_DNA"/>
</dbReference>
<sequence>MSTPFPWNASFVRNLLLLRWQGQLQPHQVGQQWDDAAFRNQARVSHNSRIGSLSVVIHSGQRRVSSAFGRHREESDDTDRLPSRPSIRQVSPEPLSTRFELGQQTNVFVTSEMLRPNSVPWRVSSARPAILWSATNPLADFQNLTLQSLILSEEVDHIHGVFCLAEDEDHTKDRKEGALDALIRPLPPPTPDAETHSVHTASEMSPIGGPHHSARLAGAHLPREPATFASLRRSARLNSTQRG</sequence>
<proteinExistence type="predicted"/>
<comment type="caution">
    <text evidence="2">The sequence shown here is derived from an EMBL/GenBank/DDBJ whole genome shotgun (WGS) entry which is preliminary data.</text>
</comment>
<organism evidence="2 3">
    <name type="scientific">Penicillium antarcticum</name>
    <dbReference type="NCBI Taxonomy" id="416450"/>
    <lineage>
        <taxon>Eukaryota</taxon>
        <taxon>Fungi</taxon>
        <taxon>Dikarya</taxon>
        <taxon>Ascomycota</taxon>
        <taxon>Pezizomycotina</taxon>
        <taxon>Eurotiomycetes</taxon>
        <taxon>Eurotiomycetidae</taxon>
        <taxon>Eurotiales</taxon>
        <taxon>Aspergillaceae</taxon>
        <taxon>Penicillium</taxon>
    </lineage>
</organism>
<name>A0A1V6PPH7_9EURO</name>